<keyword evidence="3" id="KW-1185">Reference proteome</keyword>
<dbReference type="EMBL" id="JAANYQ010000005">
    <property type="protein sequence ID" value="KAF4124043.1"/>
    <property type="molecule type" value="Genomic_DNA"/>
</dbReference>
<comment type="caution">
    <text evidence="2">The sequence shown here is derived from an EMBL/GenBank/DDBJ whole genome shotgun (WGS) entry which is preliminary data.</text>
</comment>
<dbReference type="GeneID" id="55971984"/>
<accession>A0A9P4YVU3</accession>
<protein>
    <submittedName>
        <fullName evidence="2">L-ascorbate metabolism protein UlaG, beta-lactamase superfamily</fullName>
    </submittedName>
</protein>
<dbReference type="Proteomes" id="UP000749293">
    <property type="component" value="Unassembled WGS sequence"/>
</dbReference>
<organism evidence="2 3">
    <name type="scientific">Geosmithia morbida</name>
    <dbReference type="NCBI Taxonomy" id="1094350"/>
    <lineage>
        <taxon>Eukaryota</taxon>
        <taxon>Fungi</taxon>
        <taxon>Dikarya</taxon>
        <taxon>Ascomycota</taxon>
        <taxon>Pezizomycotina</taxon>
        <taxon>Sordariomycetes</taxon>
        <taxon>Hypocreomycetidae</taxon>
        <taxon>Hypocreales</taxon>
        <taxon>Bionectriaceae</taxon>
        <taxon>Geosmithia</taxon>
    </lineage>
</organism>
<evidence type="ECO:0000313" key="3">
    <source>
        <dbReference type="Proteomes" id="UP000749293"/>
    </source>
</evidence>
<sequence length="488" mass="53827">MAVSIKQLNRSSSFLLTFEPVGADALPFAQPFRILLDPECTQAESDIPAPDAIILSHDTCSDVTLRRLSTDETIVLAAPHVARKIRSRGYVDAERVQDLTPWGQQRLAARDSSTRLAVRSVQPGGEPGEITVSLITSGLRRGGGGSSSSSSSTRTALGITYRPPRPFSPPPMRHTCPAIFKPLPPTPPVTPSSCSTISLPSVVRNRVLSVVYAPHGIEYSSVQPYATSHLVSEAALPLTALIHPFDDVDRPMRWGWGRGRGRGCPRSLGVDTGLPTAVTLGARSWVRTQDAASVNIRNKNGRRCYGPDDVRHTIRYASAYPGSSRRGSRKPCVVDDRPTEVFALGCDEEVTMTNKGVWRDTEKQSDRGQPYVCQPYVLSQELEDQDDQDLPYVEQPYVERPYVEQPCVEQSYVDQPYVLSQETEHQSYRVQSHISSKETAVDSSEDWSLPAWSKYELGDVLADIDIDSKPFSEMDGIYNFTCSEVLSV</sequence>
<reference evidence="2" key="1">
    <citation type="submission" date="2020-03" db="EMBL/GenBank/DDBJ databases">
        <title>Site-based positive gene gene selection in Geosmithia morbida across the United States reveals a broad range of putative effectors and factors for local host and environmental adapation.</title>
        <authorList>
            <person name="Onufrak A."/>
            <person name="Murdoch R.W."/>
            <person name="Gazis R."/>
            <person name="Huff M."/>
            <person name="Staton M."/>
            <person name="Klingeman W."/>
            <person name="Hadziabdic D."/>
        </authorList>
    </citation>
    <scope>NUCLEOTIDE SEQUENCE</scope>
    <source>
        <strain evidence="2">1262</strain>
    </source>
</reference>
<feature type="compositionally biased region" description="Low complexity" evidence="1">
    <location>
        <begin position="147"/>
        <end position="158"/>
    </location>
</feature>
<dbReference type="OrthoDB" id="332863at2759"/>
<proteinExistence type="predicted"/>
<dbReference type="AlphaFoldDB" id="A0A9P4YVU3"/>
<gene>
    <name evidence="2" type="ORF">GMORB2_5759</name>
</gene>
<name>A0A9P4YVU3_9HYPO</name>
<feature type="region of interest" description="Disordered" evidence="1">
    <location>
        <begin position="137"/>
        <end position="170"/>
    </location>
</feature>
<evidence type="ECO:0000256" key="1">
    <source>
        <dbReference type="SAM" id="MobiDB-lite"/>
    </source>
</evidence>
<dbReference type="RefSeq" id="XP_035322695.1">
    <property type="nucleotide sequence ID" value="XM_035467729.1"/>
</dbReference>
<evidence type="ECO:0000313" key="2">
    <source>
        <dbReference type="EMBL" id="KAF4124043.1"/>
    </source>
</evidence>